<keyword evidence="2" id="KW-1185">Reference proteome</keyword>
<dbReference type="EMBL" id="JAVHJL010000011">
    <property type="protein sequence ID" value="KAK6496074.1"/>
    <property type="molecule type" value="Genomic_DNA"/>
</dbReference>
<name>A0AAV9VSB3_9PEZI</name>
<reference evidence="1 2" key="1">
    <citation type="submission" date="2023-08" db="EMBL/GenBank/DDBJ databases">
        <authorList>
            <person name="Palmer J.M."/>
        </authorList>
    </citation>
    <scope>NUCLEOTIDE SEQUENCE [LARGE SCALE GENOMIC DNA]</scope>
    <source>
        <strain evidence="1 2">TWF481</strain>
    </source>
</reference>
<dbReference type="AlphaFoldDB" id="A0AAV9VSB3"/>
<proteinExistence type="predicted"/>
<dbReference type="Proteomes" id="UP001370758">
    <property type="component" value="Unassembled WGS sequence"/>
</dbReference>
<protein>
    <submittedName>
        <fullName evidence="1">Uncharacterized protein</fullName>
    </submittedName>
</protein>
<accession>A0AAV9VSB3</accession>
<evidence type="ECO:0000313" key="1">
    <source>
        <dbReference type="EMBL" id="KAK6496074.1"/>
    </source>
</evidence>
<sequence length="389" mass="46469">MTAFRFANPEMFEKIFSKKPREQGESLKPEQVLTSELEDRIVTYTARCKAFDSECGPRPRLCEIDFFDFWLIFFNDLKINKAKVDDVPADSQFRKLLPLHEAVDGVFPPPWSCSDQERWAYQLKDIPLPKEQNMYTMLRYPMMEFHCITVYHYMKYISSRHDSEVTVDLHRLLYAKSCLEDIDNIFQRTIDFVSQDLMTGKMIKDWWKFGKGDRSKEQKMWLGQYLTFYRNNIKVMRECFDSILNTLFPFGEDAEEQHAPLSAWKFSQRYECFLTNRLDWEFHDPFTKFLEPFAIKEYPDEMEYRKYVWKCGGSTSIAEKVYIQAKRGGPSTLHEKPMLLSEANKARSRRSDGWVQNRNGEDHWQIRKRAAALEAFYREWPFPLGWERS</sequence>
<gene>
    <name evidence="1" type="ORF">TWF481_002098</name>
</gene>
<organism evidence="1 2">
    <name type="scientific">Arthrobotrys musiformis</name>
    <dbReference type="NCBI Taxonomy" id="47236"/>
    <lineage>
        <taxon>Eukaryota</taxon>
        <taxon>Fungi</taxon>
        <taxon>Dikarya</taxon>
        <taxon>Ascomycota</taxon>
        <taxon>Pezizomycotina</taxon>
        <taxon>Orbiliomycetes</taxon>
        <taxon>Orbiliales</taxon>
        <taxon>Orbiliaceae</taxon>
        <taxon>Arthrobotrys</taxon>
    </lineage>
</organism>
<evidence type="ECO:0000313" key="2">
    <source>
        <dbReference type="Proteomes" id="UP001370758"/>
    </source>
</evidence>
<comment type="caution">
    <text evidence="1">The sequence shown here is derived from an EMBL/GenBank/DDBJ whole genome shotgun (WGS) entry which is preliminary data.</text>
</comment>